<dbReference type="eggNOG" id="COG3258">
    <property type="taxonomic scope" value="Bacteria"/>
</dbReference>
<dbReference type="OrthoDB" id="9808312at2"/>
<organism evidence="7 8">
    <name type="scientific">Campylobacter gracilis RM3268</name>
    <dbReference type="NCBI Taxonomy" id="553220"/>
    <lineage>
        <taxon>Bacteria</taxon>
        <taxon>Pseudomonadati</taxon>
        <taxon>Campylobacterota</taxon>
        <taxon>Epsilonproteobacteria</taxon>
        <taxon>Campylobacterales</taxon>
        <taxon>Campylobacteraceae</taxon>
        <taxon>Campylobacter</taxon>
    </lineage>
</organism>
<sequence length="329" mass="36667">MRKTALVLALPLFFTPVLGFDVAKLNAKKAVPYEQKTQEFRLPVGIDENGVIDEAKLGDSPYAKTVIYGAKLINETTRYLGPQAKDEKMRFAGNNLSCSSCHTSGGVVPDQSPFVGIYARFPQYVARSDQLVTLQDRINGCFQRSMAGRAIPTNSKEMRAMIAYMHWLSAGYEVGAKVRGQGLPKAQFLDRAADPKKGREIYAAKCAACHGENGEGIKNEAFAQNGDYYTFPALWGDDSYNTGAGMYRLIEGARYVKATMPKGDASLSWEEAFDVTAYINSKPRKIKPDRKKDFPDLDVKQMDMDVGPYNDGFDENDHRFGPYKRMIKK</sequence>
<gene>
    <name evidence="7" type="ORF">CAMGR0001_0810</name>
</gene>
<evidence type="ECO:0000313" key="8">
    <source>
        <dbReference type="Proteomes" id="UP000005709"/>
    </source>
</evidence>
<dbReference type="GO" id="GO:0020037">
    <property type="term" value="F:heme binding"/>
    <property type="evidence" value="ECO:0007669"/>
    <property type="project" value="InterPro"/>
</dbReference>
<dbReference type="GO" id="GO:0009055">
    <property type="term" value="F:electron transfer activity"/>
    <property type="evidence" value="ECO:0007669"/>
    <property type="project" value="InterPro"/>
</dbReference>
<keyword evidence="5" id="KW-0732">Signal</keyword>
<dbReference type="Pfam" id="PF00034">
    <property type="entry name" value="Cytochrom_C"/>
    <property type="match status" value="1"/>
</dbReference>
<comment type="caution">
    <text evidence="7">The sequence shown here is derived from an EMBL/GenBank/DDBJ whole genome shotgun (WGS) entry which is preliminary data.</text>
</comment>
<dbReference type="Pfam" id="PF21342">
    <property type="entry name" value="SoxA-TsdA_cyt-c"/>
    <property type="match status" value="1"/>
</dbReference>
<keyword evidence="1 4" id="KW-0349">Heme</keyword>
<feature type="domain" description="Cytochrome c" evidence="6">
    <location>
        <begin position="193"/>
        <end position="283"/>
    </location>
</feature>
<accession>C8PG17</accession>
<feature type="chain" id="PRO_5002989177" evidence="5">
    <location>
        <begin position="20"/>
        <end position="329"/>
    </location>
</feature>
<dbReference type="InterPro" id="IPR009056">
    <property type="entry name" value="Cyt_c-like_dom"/>
</dbReference>
<evidence type="ECO:0000313" key="7">
    <source>
        <dbReference type="EMBL" id="EEV18055.1"/>
    </source>
</evidence>
<dbReference type="PANTHER" id="PTHR35008">
    <property type="entry name" value="BLL4482 PROTEIN-RELATED"/>
    <property type="match status" value="1"/>
</dbReference>
<reference evidence="7 8" key="1">
    <citation type="submission" date="2009-07" db="EMBL/GenBank/DDBJ databases">
        <authorList>
            <person name="Madupu R."/>
            <person name="Sebastian Y."/>
            <person name="Durkin A.S."/>
            <person name="Torralba M."/>
            <person name="Methe B."/>
            <person name="Sutton G.G."/>
            <person name="Strausberg R.L."/>
            <person name="Nelson K.E."/>
        </authorList>
    </citation>
    <scope>NUCLEOTIDE SEQUENCE [LARGE SCALE GENOMIC DNA]</scope>
    <source>
        <strain evidence="7 8">RM3268</strain>
    </source>
</reference>
<name>C8PG17_9BACT</name>
<feature type="domain" description="Cytochrome c" evidence="6">
    <location>
        <begin position="82"/>
        <end position="169"/>
    </location>
</feature>
<evidence type="ECO:0000256" key="3">
    <source>
        <dbReference type="ARBA" id="ARBA00023004"/>
    </source>
</evidence>
<evidence type="ECO:0000256" key="4">
    <source>
        <dbReference type="PROSITE-ProRule" id="PRU00433"/>
    </source>
</evidence>
<dbReference type="STRING" id="824.CGRAC_1216"/>
<dbReference type="InterPro" id="IPR036909">
    <property type="entry name" value="Cyt_c-like_dom_sf"/>
</dbReference>
<feature type="signal peptide" evidence="5">
    <location>
        <begin position="1"/>
        <end position="19"/>
    </location>
</feature>
<dbReference type="PROSITE" id="PS51007">
    <property type="entry name" value="CYTC"/>
    <property type="match status" value="2"/>
</dbReference>
<evidence type="ECO:0000256" key="1">
    <source>
        <dbReference type="ARBA" id="ARBA00022617"/>
    </source>
</evidence>
<dbReference type="PANTHER" id="PTHR35008:SF8">
    <property type="entry name" value="ALCOHOL DEHYDROGENASE CYTOCHROME C SUBUNIT"/>
    <property type="match status" value="1"/>
</dbReference>
<keyword evidence="8" id="KW-1185">Reference proteome</keyword>
<evidence type="ECO:0000259" key="6">
    <source>
        <dbReference type="PROSITE" id="PS51007"/>
    </source>
</evidence>
<dbReference type="GO" id="GO:0046872">
    <property type="term" value="F:metal ion binding"/>
    <property type="evidence" value="ECO:0007669"/>
    <property type="project" value="UniProtKB-KW"/>
</dbReference>
<protein>
    <submittedName>
        <fullName evidence="7">Cytochrome C</fullName>
    </submittedName>
</protein>
<dbReference type="AlphaFoldDB" id="C8PG17"/>
<dbReference type="RefSeq" id="WP_005870321.1">
    <property type="nucleotide sequence ID" value="NZ_ACYG01000019.1"/>
</dbReference>
<dbReference type="EMBL" id="ACYG01000019">
    <property type="protein sequence ID" value="EEV18055.1"/>
    <property type="molecule type" value="Genomic_DNA"/>
</dbReference>
<dbReference type="Proteomes" id="UP000005709">
    <property type="component" value="Unassembled WGS sequence"/>
</dbReference>
<evidence type="ECO:0000256" key="5">
    <source>
        <dbReference type="SAM" id="SignalP"/>
    </source>
</evidence>
<dbReference type="Gene3D" id="1.10.760.10">
    <property type="entry name" value="Cytochrome c-like domain"/>
    <property type="match status" value="2"/>
</dbReference>
<proteinExistence type="predicted"/>
<keyword evidence="2 4" id="KW-0479">Metal-binding</keyword>
<dbReference type="SUPFAM" id="SSF46626">
    <property type="entry name" value="Cytochrome c"/>
    <property type="match status" value="2"/>
</dbReference>
<evidence type="ECO:0000256" key="2">
    <source>
        <dbReference type="ARBA" id="ARBA00022723"/>
    </source>
</evidence>
<dbReference type="InterPro" id="IPR051459">
    <property type="entry name" value="Cytochrome_c-type_DH"/>
</dbReference>
<keyword evidence="3 4" id="KW-0408">Iron</keyword>